<comment type="catalytic activity">
    <reaction evidence="7">
        <text>a 2'-deoxyadenosine in DNA + S-adenosyl-L-methionine = an N(6)-methyl-2'-deoxyadenosine in DNA + S-adenosyl-L-homocysteine + H(+)</text>
        <dbReference type="Rhea" id="RHEA:15197"/>
        <dbReference type="Rhea" id="RHEA-COMP:12418"/>
        <dbReference type="Rhea" id="RHEA-COMP:12419"/>
        <dbReference type="ChEBI" id="CHEBI:15378"/>
        <dbReference type="ChEBI" id="CHEBI:57856"/>
        <dbReference type="ChEBI" id="CHEBI:59789"/>
        <dbReference type="ChEBI" id="CHEBI:90615"/>
        <dbReference type="ChEBI" id="CHEBI:90616"/>
        <dbReference type="EC" id="2.1.1.72"/>
    </reaction>
</comment>
<keyword evidence="3" id="KW-0489">Methyltransferase</keyword>
<dbReference type="EC" id="2.1.1.72" evidence="2"/>
<dbReference type="OrthoDB" id="9815272at2"/>
<dbReference type="InterPro" id="IPR038333">
    <property type="entry name" value="T1MK-like_N_sf"/>
</dbReference>
<evidence type="ECO:0000256" key="2">
    <source>
        <dbReference type="ARBA" id="ARBA00011900"/>
    </source>
</evidence>
<keyword evidence="11" id="KW-1185">Reference proteome</keyword>
<dbReference type="PRINTS" id="PR00507">
    <property type="entry name" value="N12N6MTFRASE"/>
</dbReference>
<dbReference type="InterPro" id="IPR029063">
    <property type="entry name" value="SAM-dependent_MTases_sf"/>
</dbReference>
<keyword evidence="10" id="KW-0378">Hydrolase</keyword>
<organism evidence="10 11">
    <name type="scientific">Dictyobacter arantiisoli</name>
    <dbReference type="NCBI Taxonomy" id="2014874"/>
    <lineage>
        <taxon>Bacteria</taxon>
        <taxon>Bacillati</taxon>
        <taxon>Chloroflexota</taxon>
        <taxon>Ktedonobacteria</taxon>
        <taxon>Ktedonobacterales</taxon>
        <taxon>Dictyobacteraceae</taxon>
        <taxon>Dictyobacter</taxon>
    </lineage>
</organism>
<comment type="caution">
    <text evidence="10">The sequence shown here is derived from an EMBL/GenBank/DDBJ whole genome shotgun (WGS) entry which is preliminary data.</text>
</comment>
<feature type="domain" description="DNA methylase adenine-specific" evidence="8">
    <location>
        <begin position="190"/>
        <end position="502"/>
    </location>
</feature>
<dbReference type="PANTHER" id="PTHR42933:SF4">
    <property type="entry name" value="TYPE I RESTRICTION ENZYME ECOKI METHYLASE SUBUNIT"/>
    <property type="match status" value="1"/>
</dbReference>
<evidence type="ECO:0000256" key="5">
    <source>
        <dbReference type="ARBA" id="ARBA00022691"/>
    </source>
</evidence>
<proteinExistence type="inferred from homology"/>
<evidence type="ECO:0000256" key="4">
    <source>
        <dbReference type="ARBA" id="ARBA00022679"/>
    </source>
</evidence>
<evidence type="ECO:0000259" key="9">
    <source>
        <dbReference type="Pfam" id="PF12161"/>
    </source>
</evidence>
<dbReference type="GO" id="GO:0003677">
    <property type="term" value="F:DNA binding"/>
    <property type="evidence" value="ECO:0007669"/>
    <property type="project" value="InterPro"/>
</dbReference>
<dbReference type="AlphaFoldDB" id="A0A5A5TEN4"/>
<dbReference type="InterPro" id="IPR002052">
    <property type="entry name" value="DNA_methylase_N6_adenine_CS"/>
</dbReference>
<feature type="domain" description="N6 adenine-specific DNA methyltransferase N-terminal" evidence="9">
    <location>
        <begin position="49"/>
        <end position="179"/>
    </location>
</feature>
<dbReference type="GO" id="GO:0009007">
    <property type="term" value="F:site-specific DNA-methyltransferase (adenine-specific) activity"/>
    <property type="evidence" value="ECO:0007669"/>
    <property type="project" value="UniProtKB-EC"/>
</dbReference>
<evidence type="ECO:0000256" key="1">
    <source>
        <dbReference type="ARBA" id="ARBA00006594"/>
    </source>
</evidence>
<evidence type="ECO:0000313" key="10">
    <source>
        <dbReference type="EMBL" id="GCF09606.1"/>
    </source>
</evidence>
<evidence type="ECO:0000256" key="6">
    <source>
        <dbReference type="ARBA" id="ARBA00022747"/>
    </source>
</evidence>
<name>A0A5A5TEN4_9CHLR</name>
<dbReference type="Proteomes" id="UP000322530">
    <property type="component" value="Unassembled WGS sequence"/>
</dbReference>
<evidence type="ECO:0000256" key="7">
    <source>
        <dbReference type="ARBA" id="ARBA00047942"/>
    </source>
</evidence>
<keyword evidence="4" id="KW-0808">Transferase</keyword>
<dbReference type="GO" id="GO:0032259">
    <property type="term" value="P:methylation"/>
    <property type="evidence" value="ECO:0007669"/>
    <property type="project" value="UniProtKB-KW"/>
</dbReference>
<evidence type="ECO:0000259" key="8">
    <source>
        <dbReference type="Pfam" id="PF02384"/>
    </source>
</evidence>
<sequence length="538" mass="60941">MVVTHTQHALGDDFPVTDTDTQEATVNAASKQKRQTKKAKLPLSSKQQLSATIKSVRDLLRKDAGLAGDTDRLPQLTWLLFLKSLDDFEIAQDEMYGDDYTPIIAEPYRWRDWAACDNLSDRKTGDELLAFVNNDLTNYLKALGGESNRDIRTIVGTIFQGTYNRLRSGYLLRDVVNKLSTINFNSSDDIHAISLFYETMLKEMRDSAGDSGEFYTPRPVVRFIVDRLNPQLGERIMDPACGTAGFLIEAYTKMREQVKTTEHQQTLFDALIGIEKKPMSYLLAIMNLLLHGIENPNIRERNALAVNVNQIPDNELVDVIATNPPFGGEEEDGIIKNFPAGMRTHETALLFFQYIMALLKRPGGRAGVVLPNGFLFGNGIASTVKARLLKQFNLHTIVRLPVGTFAPYTSIPTNILFFDACEESSELDPKPCTQEVWYYEIPLPEGRKSYSKTKPMQNEDFQGCIDWWEKRVENEHAWKVNVEELIANGYNLDMKNPNGQKELVHLPPEQLVESILEKEQRIVDIMGEIKRMLGESNK</sequence>
<dbReference type="SUPFAM" id="SSF53335">
    <property type="entry name" value="S-adenosyl-L-methionine-dependent methyltransferases"/>
    <property type="match status" value="1"/>
</dbReference>
<evidence type="ECO:0000313" key="11">
    <source>
        <dbReference type="Proteomes" id="UP000322530"/>
    </source>
</evidence>
<dbReference type="PANTHER" id="PTHR42933">
    <property type="entry name" value="SLR6095 PROTEIN"/>
    <property type="match status" value="1"/>
</dbReference>
<dbReference type="Gene3D" id="1.20.1260.30">
    <property type="match status" value="1"/>
</dbReference>
<dbReference type="Gene3D" id="3.40.50.150">
    <property type="entry name" value="Vaccinia Virus protein VP39"/>
    <property type="match status" value="1"/>
</dbReference>
<accession>A0A5A5TEN4</accession>
<reference evidence="10 11" key="1">
    <citation type="submission" date="2019-01" db="EMBL/GenBank/DDBJ databases">
        <title>Draft genome sequence of Dictyobacter sp. Uno17.</title>
        <authorList>
            <person name="Wang C.M."/>
            <person name="Zheng Y."/>
            <person name="Sakai Y."/>
            <person name="Abe K."/>
            <person name="Yokota A."/>
            <person name="Yabe S."/>
        </authorList>
    </citation>
    <scope>NUCLEOTIDE SEQUENCE [LARGE SCALE GENOMIC DNA]</scope>
    <source>
        <strain evidence="10 11">Uno17</strain>
    </source>
</reference>
<evidence type="ECO:0000256" key="3">
    <source>
        <dbReference type="ARBA" id="ARBA00022603"/>
    </source>
</evidence>
<dbReference type="GO" id="GO:0008170">
    <property type="term" value="F:N-methyltransferase activity"/>
    <property type="evidence" value="ECO:0007669"/>
    <property type="project" value="InterPro"/>
</dbReference>
<keyword evidence="6" id="KW-0680">Restriction system</keyword>
<dbReference type="GO" id="GO:0004519">
    <property type="term" value="F:endonuclease activity"/>
    <property type="evidence" value="ECO:0007669"/>
    <property type="project" value="UniProtKB-KW"/>
</dbReference>
<comment type="similarity">
    <text evidence="1">Belongs to the N(4)/N(6)-methyltransferase family.</text>
</comment>
<dbReference type="Pfam" id="PF02384">
    <property type="entry name" value="N6_Mtase"/>
    <property type="match status" value="1"/>
</dbReference>
<dbReference type="RefSeq" id="WP_149402537.1">
    <property type="nucleotide sequence ID" value="NZ_BIXY01000047.1"/>
</dbReference>
<keyword evidence="10" id="KW-0540">Nuclease</keyword>
<dbReference type="InterPro" id="IPR022749">
    <property type="entry name" value="D12N6_MeTrfase_N"/>
</dbReference>
<dbReference type="Pfam" id="PF12161">
    <property type="entry name" value="HsdM_N"/>
    <property type="match status" value="1"/>
</dbReference>
<dbReference type="EMBL" id="BIXY01000047">
    <property type="protein sequence ID" value="GCF09606.1"/>
    <property type="molecule type" value="Genomic_DNA"/>
</dbReference>
<keyword evidence="10" id="KW-0255">Endonuclease</keyword>
<dbReference type="InterPro" id="IPR051537">
    <property type="entry name" value="DNA_Adenine_Mtase"/>
</dbReference>
<dbReference type="GO" id="GO:0009307">
    <property type="term" value="P:DNA restriction-modification system"/>
    <property type="evidence" value="ECO:0007669"/>
    <property type="project" value="UniProtKB-KW"/>
</dbReference>
<keyword evidence="5" id="KW-0949">S-adenosyl-L-methionine</keyword>
<protein>
    <recommendedName>
        <fullName evidence="2">site-specific DNA-methyltransferase (adenine-specific)</fullName>
        <ecNumber evidence="2">2.1.1.72</ecNumber>
    </recommendedName>
</protein>
<dbReference type="PROSITE" id="PS00092">
    <property type="entry name" value="N6_MTASE"/>
    <property type="match status" value="1"/>
</dbReference>
<gene>
    <name evidence="10" type="primary">hsdM_2</name>
    <name evidence="10" type="ORF">KDI_31700</name>
</gene>
<dbReference type="InterPro" id="IPR003356">
    <property type="entry name" value="DNA_methylase_A-5"/>
</dbReference>